<keyword evidence="3" id="KW-1185">Reference proteome</keyword>
<evidence type="ECO:0000313" key="3">
    <source>
        <dbReference type="Proteomes" id="UP001158576"/>
    </source>
</evidence>
<protein>
    <submittedName>
        <fullName evidence="2">Oidioi.mRNA.OKI2018_I69.chr1.g85.t1.cds</fullName>
    </submittedName>
</protein>
<reference evidence="2 3" key="1">
    <citation type="submission" date="2021-04" db="EMBL/GenBank/DDBJ databases">
        <authorList>
            <person name="Bliznina A."/>
        </authorList>
    </citation>
    <scope>NUCLEOTIDE SEQUENCE [LARGE SCALE GENOMIC DNA]</scope>
</reference>
<keyword evidence="1" id="KW-0472">Membrane</keyword>
<evidence type="ECO:0000256" key="1">
    <source>
        <dbReference type="SAM" id="Phobius"/>
    </source>
</evidence>
<sequence length="149" mass="17408">MKLLELDDRFWIYRLRQYKIKLNNYFCEKQANDERVARTMIWILYVTILLVLCCQNNSLASSIRAYCLLALLKLSEITADAIFNSLDILAPCFLIGWYFFEAVRGMRLNLQSVQAKLSSNPGNEDFPRSIGVSCAKEERETQHRYARLI</sequence>
<gene>
    <name evidence="2" type="ORF">OKIOD_LOCUS8850</name>
</gene>
<dbReference type="EMBL" id="OU015566">
    <property type="protein sequence ID" value="CAG5101977.1"/>
    <property type="molecule type" value="Genomic_DNA"/>
</dbReference>
<proteinExistence type="predicted"/>
<feature type="transmembrane region" description="Helical" evidence="1">
    <location>
        <begin position="81"/>
        <end position="100"/>
    </location>
</feature>
<dbReference type="Proteomes" id="UP001158576">
    <property type="component" value="Chromosome 1"/>
</dbReference>
<keyword evidence="1" id="KW-0812">Transmembrane</keyword>
<accession>A0ABN7SIS0</accession>
<name>A0ABN7SIS0_OIKDI</name>
<evidence type="ECO:0000313" key="2">
    <source>
        <dbReference type="EMBL" id="CAG5101977.1"/>
    </source>
</evidence>
<organism evidence="2 3">
    <name type="scientific">Oikopleura dioica</name>
    <name type="common">Tunicate</name>
    <dbReference type="NCBI Taxonomy" id="34765"/>
    <lineage>
        <taxon>Eukaryota</taxon>
        <taxon>Metazoa</taxon>
        <taxon>Chordata</taxon>
        <taxon>Tunicata</taxon>
        <taxon>Appendicularia</taxon>
        <taxon>Copelata</taxon>
        <taxon>Oikopleuridae</taxon>
        <taxon>Oikopleura</taxon>
    </lineage>
</organism>
<keyword evidence="1" id="KW-1133">Transmembrane helix</keyword>
<feature type="transmembrane region" description="Helical" evidence="1">
    <location>
        <begin position="39"/>
        <end position="61"/>
    </location>
</feature>